<evidence type="ECO:0000256" key="2">
    <source>
        <dbReference type="ARBA" id="ARBA00008053"/>
    </source>
</evidence>
<sequence>MMEALLTEFIDNLWLYLSMPVISGIVGYGTNVLAIKMMFEPLEFIGKPPFLGWQGIVPRRAAKMAAISVETITTHLISQQEIFARLDAERVADELEPVLNDMVENIVDQVMTEYEPGFWEALPQFVKRQIYQRVKRDAPRLINEIMQQLKLNISQMYDLEDMVVTKLCEDKALLNRIFSEVGAQEFTFIGRSGLYFGFLFGLVQMLVWLFFQQGWLLPAFGLLVGYATNAIALKMIFSPKEPVKVGPVTFQGLFMKRQKEVSRDYGRLVSSYVLTPANIVEGILKGPYSDKVFDMIGRHVQRAVDEQTNLAKPFVTFAVGTQTYREMKARAAEQLIASLPTTLKHIEDYADEALDLENTLSTRLESLKPQQFEGMLRPAFEQDEWILITVGAALGLAVGFFQLVVMFGG</sequence>
<dbReference type="Pfam" id="PF04286">
    <property type="entry name" value="DUF445"/>
    <property type="match status" value="1"/>
</dbReference>
<dbReference type="InterPro" id="IPR007383">
    <property type="entry name" value="DUF445"/>
</dbReference>
<evidence type="ECO:0000313" key="8">
    <source>
        <dbReference type="Proteomes" id="UP000199675"/>
    </source>
</evidence>
<proteinExistence type="inferred from homology"/>
<dbReference type="EMBL" id="FNNE01000001">
    <property type="protein sequence ID" value="SDW00063.1"/>
    <property type="molecule type" value="Genomic_DNA"/>
</dbReference>
<keyword evidence="5 6" id="KW-0472">Membrane</keyword>
<evidence type="ECO:0000313" key="7">
    <source>
        <dbReference type="EMBL" id="SDW00063.1"/>
    </source>
</evidence>
<keyword evidence="3 6" id="KW-0812">Transmembrane</keyword>
<dbReference type="PANTHER" id="PTHR35791:SF1">
    <property type="entry name" value="UPF0754 MEMBRANE PROTEIN YHEB"/>
    <property type="match status" value="1"/>
</dbReference>
<accession>A0A1H2PYX8</accession>
<dbReference type="RefSeq" id="WP_091810933.1">
    <property type="nucleotide sequence ID" value="NZ_FNNE01000001.1"/>
</dbReference>
<evidence type="ECO:0000256" key="3">
    <source>
        <dbReference type="ARBA" id="ARBA00022692"/>
    </source>
</evidence>
<protein>
    <submittedName>
        <fullName evidence="7">Uncharacterized membrane protein YheB, UPF0754 family</fullName>
    </submittedName>
</protein>
<keyword evidence="8" id="KW-1185">Reference proteome</keyword>
<reference evidence="7 8" key="1">
    <citation type="submission" date="2016-10" db="EMBL/GenBank/DDBJ databases">
        <authorList>
            <person name="de Groot N.N."/>
        </authorList>
    </citation>
    <scope>NUCLEOTIDE SEQUENCE [LARGE SCALE GENOMIC DNA]</scope>
    <source>
        <strain evidence="7 8">CGMCC 1.7059</strain>
    </source>
</reference>
<feature type="transmembrane region" description="Helical" evidence="6">
    <location>
        <begin position="193"/>
        <end position="211"/>
    </location>
</feature>
<evidence type="ECO:0000256" key="6">
    <source>
        <dbReference type="SAM" id="Phobius"/>
    </source>
</evidence>
<dbReference type="PANTHER" id="PTHR35791">
    <property type="entry name" value="UPF0754 MEMBRANE PROTEIN YHEB"/>
    <property type="match status" value="1"/>
</dbReference>
<gene>
    <name evidence="7" type="ORF">SAMN04487960_10141</name>
</gene>
<feature type="transmembrane region" description="Helical" evidence="6">
    <location>
        <begin position="385"/>
        <end position="407"/>
    </location>
</feature>
<evidence type="ECO:0000256" key="5">
    <source>
        <dbReference type="ARBA" id="ARBA00023136"/>
    </source>
</evidence>
<dbReference type="Proteomes" id="UP000199675">
    <property type="component" value="Unassembled WGS sequence"/>
</dbReference>
<name>A0A1H2PYX8_9GAMM</name>
<organism evidence="7 8">
    <name type="scientific">Marinobacter mobilis</name>
    <dbReference type="NCBI Taxonomy" id="488533"/>
    <lineage>
        <taxon>Bacteria</taxon>
        <taxon>Pseudomonadati</taxon>
        <taxon>Pseudomonadota</taxon>
        <taxon>Gammaproteobacteria</taxon>
        <taxon>Pseudomonadales</taxon>
        <taxon>Marinobacteraceae</taxon>
        <taxon>Marinobacter</taxon>
    </lineage>
</organism>
<keyword evidence="4 6" id="KW-1133">Transmembrane helix</keyword>
<comment type="subcellular location">
    <subcellularLocation>
        <location evidence="1">Endomembrane system</location>
    </subcellularLocation>
</comment>
<dbReference type="AlphaFoldDB" id="A0A1H2PYX8"/>
<comment type="similarity">
    <text evidence="2">Belongs to the UPF0754 family.</text>
</comment>
<feature type="transmembrane region" description="Helical" evidence="6">
    <location>
        <begin position="13"/>
        <end position="35"/>
    </location>
</feature>
<dbReference type="OrthoDB" id="3631561at2"/>
<dbReference type="GO" id="GO:0012505">
    <property type="term" value="C:endomembrane system"/>
    <property type="evidence" value="ECO:0007669"/>
    <property type="project" value="UniProtKB-SubCell"/>
</dbReference>
<feature type="transmembrane region" description="Helical" evidence="6">
    <location>
        <begin position="217"/>
        <end position="237"/>
    </location>
</feature>
<evidence type="ECO:0000256" key="1">
    <source>
        <dbReference type="ARBA" id="ARBA00004308"/>
    </source>
</evidence>
<dbReference type="STRING" id="488533.SAMN04487960_10141"/>
<evidence type="ECO:0000256" key="4">
    <source>
        <dbReference type="ARBA" id="ARBA00022989"/>
    </source>
</evidence>